<feature type="region of interest" description="Disordered" evidence="1">
    <location>
        <begin position="339"/>
        <end position="424"/>
    </location>
</feature>
<proteinExistence type="predicted"/>
<feature type="region of interest" description="Disordered" evidence="1">
    <location>
        <begin position="254"/>
        <end position="308"/>
    </location>
</feature>
<feature type="region of interest" description="Disordered" evidence="1">
    <location>
        <begin position="186"/>
        <end position="232"/>
    </location>
</feature>
<accession>A0A067QN23</accession>
<feature type="compositionally biased region" description="Polar residues" evidence="1">
    <location>
        <begin position="377"/>
        <end position="391"/>
    </location>
</feature>
<organism evidence="2 3">
    <name type="scientific">Jaapia argillacea MUCL 33604</name>
    <dbReference type="NCBI Taxonomy" id="933084"/>
    <lineage>
        <taxon>Eukaryota</taxon>
        <taxon>Fungi</taxon>
        <taxon>Dikarya</taxon>
        <taxon>Basidiomycota</taxon>
        <taxon>Agaricomycotina</taxon>
        <taxon>Agaricomycetes</taxon>
        <taxon>Agaricomycetidae</taxon>
        <taxon>Jaapiales</taxon>
        <taxon>Jaapiaceae</taxon>
        <taxon>Jaapia</taxon>
    </lineage>
</organism>
<dbReference type="HOGENOM" id="CLU_624136_0_0_1"/>
<feature type="compositionally biased region" description="Basic residues" evidence="1">
    <location>
        <begin position="400"/>
        <end position="411"/>
    </location>
</feature>
<name>A0A067QN23_9AGAM</name>
<keyword evidence="3" id="KW-1185">Reference proteome</keyword>
<reference evidence="3" key="1">
    <citation type="journal article" date="2014" name="Proc. Natl. Acad. Sci. U.S.A.">
        <title>Extensive sampling of basidiomycete genomes demonstrates inadequacy of the white-rot/brown-rot paradigm for wood decay fungi.</title>
        <authorList>
            <person name="Riley R."/>
            <person name="Salamov A.A."/>
            <person name="Brown D.W."/>
            <person name="Nagy L.G."/>
            <person name="Floudas D."/>
            <person name="Held B.W."/>
            <person name="Levasseur A."/>
            <person name="Lombard V."/>
            <person name="Morin E."/>
            <person name="Otillar R."/>
            <person name="Lindquist E.A."/>
            <person name="Sun H."/>
            <person name="LaButti K.M."/>
            <person name="Schmutz J."/>
            <person name="Jabbour D."/>
            <person name="Luo H."/>
            <person name="Baker S.E."/>
            <person name="Pisabarro A.G."/>
            <person name="Walton J.D."/>
            <person name="Blanchette R.A."/>
            <person name="Henrissat B."/>
            <person name="Martin F."/>
            <person name="Cullen D."/>
            <person name="Hibbett D.S."/>
            <person name="Grigoriev I.V."/>
        </authorList>
    </citation>
    <scope>NUCLEOTIDE SEQUENCE [LARGE SCALE GENOMIC DNA]</scope>
    <source>
        <strain evidence="3">MUCL 33604</strain>
    </source>
</reference>
<dbReference type="EMBL" id="KL197709">
    <property type="protein sequence ID" value="KDQ64922.1"/>
    <property type="molecule type" value="Genomic_DNA"/>
</dbReference>
<protein>
    <submittedName>
        <fullName evidence="2">Uncharacterized protein</fullName>
    </submittedName>
</protein>
<evidence type="ECO:0000313" key="2">
    <source>
        <dbReference type="EMBL" id="KDQ64922.1"/>
    </source>
</evidence>
<dbReference type="AlphaFoldDB" id="A0A067QN23"/>
<dbReference type="InParanoid" id="A0A067QN23"/>
<dbReference type="STRING" id="933084.A0A067QN23"/>
<dbReference type="Proteomes" id="UP000027265">
    <property type="component" value="Unassembled WGS sequence"/>
</dbReference>
<feature type="compositionally biased region" description="Polar residues" evidence="1">
    <location>
        <begin position="268"/>
        <end position="278"/>
    </location>
</feature>
<dbReference type="Gene3D" id="1.20.1270.60">
    <property type="entry name" value="Arfaptin homology (AH) domain/BAR domain"/>
    <property type="match status" value="1"/>
</dbReference>
<gene>
    <name evidence="2" type="ORF">JAAARDRAFT_28578</name>
</gene>
<evidence type="ECO:0000313" key="3">
    <source>
        <dbReference type="Proteomes" id="UP000027265"/>
    </source>
</evidence>
<dbReference type="InterPro" id="IPR027267">
    <property type="entry name" value="AH/BAR_dom_sf"/>
</dbReference>
<sequence length="439" mass="48058">MANQQTKSLPLQHILTAYESILQSFENLSHQHHVMSTALMLWGLGESTEFANCVAPFATILSGYSTTFSKLAQDLKPLSDIVKSIQASVDGPLEDLNRIKQTLASKVDASRAKDYHDSSDRNAELERLTKEMGDVSRDIIAMEATLAETKQLGICNWMEGQCSAFNGFSKSAMVIGERARVAIDRLSSGRQSKQGDSPPEIQSARETRRLSKISQHTHSASDLGVGSVSSSQPPRYVRWATAVFNRRKGRYLTVPGADLTEGGDGLSPGSSRLNTPTDLPQIPLSELGERNGVVLSGETPGHGPARDQLAPKHYEEYPVYHPPPNDSGLLQNAIDPRSSATARLRDDGTSRQEAALGSSRKKPDKQPGESSDPLLLANQSSKPAAMLSSTDTHIDGAGKEHRKRPRRKRKEKEKTYALYITSVPSQTWSTLPENQFHGY</sequence>
<evidence type="ECO:0000256" key="1">
    <source>
        <dbReference type="SAM" id="MobiDB-lite"/>
    </source>
</evidence>